<dbReference type="InterPro" id="IPR000572">
    <property type="entry name" value="OxRdtase_Mopterin-bd_dom"/>
</dbReference>
<comment type="caution">
    <text evidence="2">The sequence shown here is derived from an EMBL/GenBank/DDBJ whole genome shotgun (WGS) entry which is preliminary data.</text>
</comment>
<protein>
    <submittedName>
        <fullName evidence="2">Protein-methionine-sulfoxide reductase catalytic subunit MsrP</fullName>
        <ecNumber evidence="2">1.8.5.-</ecNumber>
    </submittedName>
</protein>
<evidence type="ECO:0000313" key="3">
    <source>
        <dbReference type="Proteomes" id="UP000721844"/>
    </source>
</evidence>
<dbReference type="PANTHER" id="PTHR43032">
    <property type="entry name" value="PROTEIN-METHIONINE-SULFOXIDE REDUCTASE"/>
    <property type="match status" value="1"/>
</dbReference>
<sequence>MLIKRLRGWEAPGRDITPEEDFFSRRAAMTSAAVIGGAIAVGGLGITAARADAPPPGIPASAMRYKPGRALTAQKVAETYNNFYEFSTDKDLWQMAQSFPQRPWSIAFDGMVEKPFTIAIDDLLKQMPIEERVYRHRCVEAWAMTVPWTGFALSKLVALAKPTAGAKYIVFTSDADPKVMPGLGGFMPWPYVEALTLAEANNELAFIGTGLYGKPMPPQNGGPIRLVTPWKYGFKSGKSIVKISFADKQPDTFWAQLAPDEYGFWANVNPAFPHPRWSQAQERLIGTDQVVDTQIYNGYGQWAASLYAGMPQTRKLFM</sequence>
<dbReference type="InterPro" id="IPR036374">
    <property type="entry name" value="OxRdtase_Mopterin-bd_sf"/>
</dbReference>
<evidence type="ECO:0000259" key="1">
    <source>
        <dbReference type="Pfam" id="PF00174"/>
    </source>
</evidence>
<dbReference type="Pfam" id="PF00174">
    <property type="entry name" value="Oxidored_molyb"/>
    <property type="match status" value="1"/>
</dbReference>
<dbReference type="PROSITE" id="PS51318">
    <property type="entry name" value="TAT"/>
    <property type="match status" value="1"/>
</dbReference>
<gene>
    <name evidence="2" type="primary">msrP</name>
    <name evidence="2" type="ORF">ACELLULO517_04660</name>
</gene>
<name>A0A963YYK1_9PROT</name>
<keyword evidence="2" id="KW-0560">Oxidoreductase</keyword>
<reference evidence="2 3" key="1">
    <citation type="journal article" date="2021" name="Microorganisms">
        <title>Acidisoma silvae sp. nov. and Acidisomacellulosilytica sp. nov., Two Acidophilic Bacteria Isolated from Decaying Wood, Hydrolyzing Cellulose and Producing Poly-3-hydroxybutyrate.</title>
        <authorList>
            <person name="Mieszkin S."/>
            <person name="Pouder E."/>
            <person name="Uroz S."/>
            <person name="Simon-Colin C."/>
            <person name="Alain K."/>
        </authorList>
    </citation>
    <scope>NUCLEOTIDE SEQUENCE [LARGE SCALE GENOMIC DNA]</scope>
    <source>
        <strain evidence="2 3">HW T5.17</strain>
    </source>
</reference>
<dbReference type="Gene3D" id="3.90.420.10">
    <property type="entry name" value="Oxidoreductase, molybdopterin-binding domain"/>
    <property type="match status" value="1"/>
</dbReference>
<accession>A0A963YYK1</accession>
<dbReference type="Proteomes" id="UP000721844">
    <property type="component" value="Unassembled WGS sequence"/>
</dbReference>
<dbReference type="InterPro" id="IPR006311">
    <property type="entry name" value="TAT_signal"/>
</dbReference>
<keyword evidence="3" id="KW-1185">Reference proteome</keyword>
<dbReference type="SUPFAM" id="SSF56524">
    <property type="entry name" value="Oxidoreductase molybdopterin-binding domain"/>
    <property type="match status" value="1"/>
</dbReference>
<dbReference type="RefSeq" id="WP_227306150.1">
    <property type="nucleotide sequence ID" value="NZ_JAESVA010000002.1"/>
</dbReference>
<evidence type="ECO:0000313" key="2">
    <source>
        <dbReference type="EMBL" id="MCB8879514.1"/>
    </source>
</evidence>
<dbReference type="PANTHER" id="PTHR43032:SF3">
    <property type="entry name" value="PROTEIN-METHIONINE-SULFOXIDE REDUCTASE CATALYTIC SUBUNIT MSRP"/>
    <property type="match status" value="1"/>
</dbReference>
<dbReference type="GO" id="GO:0016491">
    <property type="term" value="F:oxidoreductase activity"/>
    <property type="evidence" value="ECO:0007669"/>
    <property type="project" value="UniProtKB-KW"/>
</dbReference>
<dbReference type="AlphaFoldDB" id="A0A963YYK1"/>
<dbReference type="EC" id="1.8.5.-" evidence="2"/>
<dbReference type="EMBL" id="JAESVA010000002">
    <property type="protein sequence ID" value="MCB8879514.1"/>
    <property type="molecule type" value="Genomic_DNA"/>
</dbReference>
<organism evidence="2 3">
    <name type="scientific">Acidisoma cellulosilyticum</name>
    <dbReference type="NCBI Taxonomy" id="2802395"/>
    <lineage>
        <taxon>Bacteria</taxon>
        <taxon>Pseudomonadati</taxon>
        <taxon>Pseudomonadota</taxon>
        <taxon>Alphaproteobacteria</taxon>
        <taxon>Acetobacterales</taxon>
        <taxon>Acidocellaceae</taxon>
        <taxon>Acidisoma</taxon>
    </lineage>
</organism>
<feature type="domain" description="Oxidoreductase molybdopterin-binding" evidence="1">
    <location>
        <begin position="102"/>
        <end position="254"/>
    </location>
</feature>
<dbReference type="NCBIfam" id="NF003767">
    <property type="entry name" value="PRK05363.1"/>
    <property type="match status" value="1"/>
</dbReference>
<proteinExistence type="predicted"/>